<dbReference type="GO" id="GO:0043005">
    <property type="term" value="C:neuron projection"/>
    <property type="evidence" value="ECO:0007669"/>
    <property type="project" value="TreeGrafter"/>
</dbReference>
<dbReference type="InterPro" id="IPR016137">
    <property type="entry name" value="RGS"/>
</dbReference>
<keyword evidence="3" id="KW-1185">Reference proteome</keyword>
<dbReference type="InterPro" id="IPR000591">
    <property type="entry name" value="DEP_dom"/>
</dbReference>
<dbReference type="PROSITE" id="PS50186">
    <property type="entry name" value="DEP"/>
    <property type="match status" value="1"/>
</dbReference>
<dbReference type="CDD" id="cd04450">
    <property type="entry name" value="DEP_RGS7-like"/>
    <property type="match status" value="1"/>
</dbReference>
<dbReference type="Pfam" id="PF18148">
    <property type="entry name" value="RGS_DHEX"/>
    <property type="match status" value="1"/>
</dbReference>
<dbReference type="Pfam" id="PF00615">
    <property type="entry name" value="RGS"/>
    <property type="match status" value="1"/>
</dbReference>
<gene>
    <name evidence="2" type="ORF">LSAA_12883</name>
</gene>
<dbReference type="FunFam" id="1.10.1240.60:FF:000001">
    <property type="entry name" value="Regulator of G-protein signaling 6"/>
    <property type="match status" value="1"/>
</dbReference>
<proteinExistence type="predicted"/>
<dbReference type="InterPro" id="IPR047017">
    <property type="entry name" value="RGS6/7/9/11_DHEX_sf"/>
</dbReference>
<dbReference type="AlphaFoldDB" id="A0A7R8D8D2"/>
<dbReference type="InterPro" id="IPR047016">
    <property type="entry name" value="RGS6/7/9/11"/>
</dbReference>
<dbReference type="SMART" id="SM00224">
    <property type="entry name" value="GGL"/>
    <property type="match status" value="1"/>
</dbReference>
<dbReference type="GO" id="GO:0005737">
    <property type="term" value="C:cytoplasm"/>
    <property type="evidence" value="ECO:0007669"/>
    <property type="project" value="TreeGrafter"/>
</dbReference>
<dbReference type="SUPFAM" id="SSF48670">
    <property type="entry name" value="Transducin (heterotrimeric G protein), gamma chain"/>
    <property type="match status" value="1"/>
</dbReference>
<dbReference type="SMART" id="SM01224">
    <property type="entry name" value="G_gamma"/>
    <property type="match status" value="1"/>
</dbReference>
<dbReference type="PROSITE" id="PS50132">
    <property type="entry name" value="RGS"/>
    <property type="match status" value="2"/>
</dbReference>
<dbReference type="InterPro" id="IPR015898">
    <property type="entry name" value="G-protein_gamma-like_dom"/>
</dbReference>
<dbReference type="Gene3D" id="1.10.167.10">
    <property type="entry name" value="Regulator of G-protein Signalling 4, domain 2"/>
    <property type="match status" value="2"/>
</dbReference>
<protein>
    <submittedName>
        <fullName evidence="2">RGS</fullName>
    </submittedName>
</protein>
<dbReference type="PANTHER" id="PTHR45746">
    <property type="entry name" value="LP21163P"/>
    <property type="match status" value="1"/>
</dbReference>
<dbReference type="InterPro" id="IPR036390">
    <property type="entry name" value="WH_DNA-bd_sf"/>
</dbReference>
<accession>A0A7R8D8D2</accession>
<dbReference type="SUPFAM" id="SSF46785">
    <property type="entry name" value="Winged helix' DNA-binding domain"/>
    <property type="match status" value="1"/>
</dbReference>
<feature type="region of interest" description="Disordered" evidence="1">
    <location>
        <begin position="49"/>
        <end position="84"/>
    </location>
</feature>
<dbReference type="InterPro" id="IPR040759">
    <property type="entry name" value="RGS_DHEX"/>
</dbReference>
<dbReference type="GO" id="GO:0005096">
    <property type="term" value="F:GTPase activator activity"/>
    <property type="evidence" value="ECO:0007669"/>
    <property type="project" value="TreeGrafter"/>
</dbReference>
<dbReference type="GO" id="GO:0008277">
    <property type="term" value="P:regulation of G protein-coupled receptor signaling pathway"/>
    <property type="evidence" value="ECO:0007669"/>
    <property type="project" value="InterPro"/>
</dbReference>
<reference evidence="2" key="1">
    <citation type="submission" date="2021-02" db="EMBL/GenBank/DDBJ databases">
        <authorList>
            <person name="Bekaert M."/>
        </authorList>
    </citation>
    <scope>NUCLEOTIDE SEQUENCE</scope>
    <source>
        <strain evidence="2">IoA-00</strain>
    </source>
</reference>
<evidence type="ECO:0000313" key="2">
    <source>
        <dbReference type="EMBL" id="CAF3007602.1"/>
    </source>
</evidence>
<sequence>MTEHLLRLLVKIKKSLNLNWARRRRRESTAMSVSAQIASTVLNTRAAAAGPTSPIISSAPSSRNGDALRRPQEKNESEEDAGWRRNQNPNILVYEKMEKIVSQMQCETDGIPIRTVKSFMSKIPSVFTGQDIIAWITTHFRLMRNDSSTYYRFQTPYYWPSKSWSPENTDYAVYLCKRTMQNKTRLELADYEAENLTRLQKMFSRKWEYIFMQAEAQSKVDKKRDKQERKILDTQERAFWDVYRPPPGSVNTTDLDIKKVWRMNKYNHNPETKKVQNKPEDLKAVEKRLRVEASHLRSRVEKCTIRITKCAETYAEHFNLFHDYDYFLVIPEHSNPWISDTTDFWDSVVITEKRVRSWSFSCWDLLKDPQGHDHFLAFLEKEYATENLLFVEAVWKMKKLSQKDIADECRRIWHQLNMESPDRWTFDVAAAAHLYYLMTSDSYSRYLRSSHYKDFLDNTKKKNSRTFQLPKLSSAKLNLVSSCNSTATT</sequence>
<evidence type="ECO:0000313" key="3">
    <source>
        <dbReference type="Proteomes" id="UP000675881"/>
    </source>
</evidence>
<dbReference type="OrthoDB" id="196547at2759"/>
<organism evidence="2 3">
    <name type="scientific">Lepeophtheirus salmonis</name>
    <name type="common">Salmon louse</name>
    <name type="synonym">Caligus salmonis</name>
    <dbReference type="NCBI Taxonomy" id="72036"/>
    <lineage>
        <taxon>Eukaryota</taxon>
        <taxon>Metazoa</taxon>
        <taxon>Ecdysozoa</taxon>
        <taxon>Arthropoda</taxon>
        <taxon>Crustacea</taxon>
        <taxon>Multicrustacea</taxon>
        <taxon>Hexanauplia</taxon>
        <taxon>Copepoda</taxon>
        <taxon>Siphonostomatoida</taxon>
        <taxon>Caligidae</taxon>
        <taxon>Lepeophtheirus</taxon>
    </lineage>
</organism>
<dbReference type="Gene3D" id="1.10.1240.60">
    <property type="match status" value="1"/>
</dbReference>
<dbReference type="InterPro" id="IPR036388">
    <property type="entry name" value="WH-like_DNA-bd_sf"/>
</dbReference>
<dbReference type="EMBL" id="HG994586">
    <property type="protein sequence ID" value="CAF3007602.1"/>
    <property type="molecule type" value="Genomic_DNA"/>
</dbReference>
<feature type="compositionally biased region" description="Low complexity" evidence="1">
    <location>
        <begin position="49"/>
        <end position="62"/>
    </location>
</feature>
<evidence type="ECO:0000256" key="1">
    <source>
        <dbReference type="SAM" id="MobiDB-lite"/>
    </source>
</evidence>
<dbReference type="InterPro" id="IPR036284">
    <property type="entry name" value="GGL_sf"/>
</dbReference>
<dbReference type="PANTHER" id="PTHR45746:SF6">
    <property type="entry name" value="LP21163P"/>
    <property type="match status" value="1"/>
</dbReference>
<dbReference type="SUPFAM" id="SSF48097">
    <property type="entry name" value="Regulator of G-protein signaling, RGS"/>
    <property type="match status" value="1"/>
</dbReference>
<name>A0A7R8D8D2_LEPSM</name>
<dbReference type="GO" id="GO:0035556">
    <property type="term" value="P:intracellular signal transduction"/>
    <property type="evidence" value="ECO:0007669"/>
    <property type="project" value="InterPro"/>
</dbReference>
<dbReference type="InterPro" id="IPR036305">
    <property type="entry name" value="RGS_sf"/>
</dbReference>
<dbReference type="Proteomes" id="UP000675881">
    <property type="component" value="Chromosome 7"/>
</dbReference>
<feature type="compositionally biased region" description="Basic and acidic residues" evidence="1">
    <location>
        <begin position="66"/>
        <end position="75"/>
    </location>
</feature>
<dbReference type="Gene3D" id="1.10.10.10">
    <property type="entry name" value="Winged helix-like DNA-binding domain superfamily/Winged helix DNA-binding domain"/>
    <property type="match status" value="1"/>
</dbReference>
<dbReference type="GO" id="GO:0007186">
    <property type="term" value="P:G protein-coupled receptor signaling pathway"/>
    <property type="evidence" value="ECO:0007669"/>
    <property type="project" value="InterPro"/>
</dbReference>
<dbReference type="InterPro" id="IPR044926">
    <property type="entry name" value="RGS_subdomain_2"/>
</dbReference>
<dbReference type="SMART" id="SM00315">
    <property type="entry name" value="RGS"/>
    <property type="match status" value="1"/>
</dbReference>